<evidence type="ECO:0000313" key="2">
    <source>
        <dbReference type="EMBL" id="OLF48353.1"/>
    </source>
</evidence>
<evidence type="ECO:0000313" key="3">
    <source>
        <dbReference type="EMBL" id="OLF48708.1"/>
    </source>
</evidence>
<protein>
    <submittedName>
        <fullName evidence="3">Transposase</fullName>
    </submittedName>
</protein>
<evidence type="ECO:0000313" key="1">
    <source>
        <dbReference type="EMBL" id="OLF46988.1"/>
    </source>
</evidence>
<reference evidence="4" key="1">
    <citation type="submission" date="2016-12" db="EMBL/GenBank/DDBJ databases">
        <authorList>
            <person name="Gulvik C.A."/>
        </authorList>
    </citation>
    <scope>NUCLEOTIDE SEQUENCE [LARGE SCALE GENOMIC DNA]</scope>
    <source>
        <strain evidence="4">ATCC 51725</strain>
    </source>
</reference>
<sequence>MSKRSPKSVEEKLEIVCLFLNQEQSLTQLSKQYQVDHQ</sequence>
<dbReference type="AlphaFoldDB" id="A0A1Q8EA96"/>
<comment type="caution">
    <text evidence="3">The sequence shown here is derived from an EMBL/GenBank/DDBJ whole genome shotgun (WGS) entry which is preliminary data.</text>
</comment>
<dbReference type="EMBL" id="MSJL01000100">
    <property type="protein sequence ID" value="OLF46988.1"/>
    <property type="molecule type" value="Genomic_DNA"/>
</dbReference>
<reference evidence="3" key="2">
    <citation type="submission" date="2016-12" db="EMBL/GenBank/DDBJ databases">
        <authorList>
            <person name="Song W.-J."/>
            <person name="Kurnit D.M."/>
        </authorList>
    </citation>
    <scope>NUCLEOTIDE SEQUENCE [LARGE SCALE GENOMIC DNA]</scope>
    <source>
        <strain evidence="3">ATCC 51725</strain>
    </source>
</reference>
<proteinExistence type="predicted"/>
<evidence type="ECO:0000313" key="4">
    <source>
        <dbReference type="Proteomes" id="UP000186437"/>
    </source>
</evidence>
<feature type="non-terminal residue" evidence="3">
    <location>
        <position position="38"/>
    </location>
</feature>
<dbReference type="Proteomes" id="UP000186437">
    <property type="component" value="Unassembled WGS sequence"/>
</dbReference>
<dbReference type="EMBL" id="MSJL01000061">
    <property type="protein sequence ID" value="OLF48708.1"/>
    <property type="molecule type" value="Genomic_DNA"/>
</dbReference>
<keyword evidence="4" id="KW-1185">Reference proteome</keyword>
<name>A0A1Q8EA96_STRAI</name>
<dbReference type="EMBL" id="MSJL01000068">
    <property type="protein sequence ID" value="OLF48353.1"/>
    <property type="molecule type" value="Genomic_DNA"/>
</dbReference>
<gene>
    <name evidence="3" type="ORF">BU200_09505</name>
    <name evidence="2" type="ORF">BU200_09760</name>
    <name evidence="1" type="ORF">BU200_10435</name>
</gene>
<accession>A0A1Q8EA96</accession>
<organism evidence="3 4">
    <name type="scientific">Streptococcus acidominimus</name>
    <dbReference type="NCBI Taxonomy" id="1326"/>
    <lineage>
        <taxon>Bacteria</taxon>
        <taxon>Bacillati</taxon>
        <taxon>Bacillota</taxon>
        <taxon>Bacilli</taxon>
        <taxon>Lactobacillales</taxon>
        <taxon>Streptococcaceae</taxon>
        <taxon>Streptococcus</taxon>
    </lineage>
</organism>